<evidence type="ECO:0000313" key="2">
    <source>
        <dbReference type="Proteomes" id="UP000805649"/>
    </source>
</evidence>
<gene>
    <name evidence="1" type="ORF">CTRU02_209149</name>
</gene>
<dbReference type="Proteomes" id="UP000805649">
    <property type="component" value="Unassembled WGS sequence"/>
</dbReference>
<dbReference type="EMBL" id="VUJX02000005">
    <property type="protein sequence ID" value="KAL0936933.1"/>
    <property type="molecule type" value="Genomic_DNA"/>
</dbReference>
<reference evidence="1 2" key="1">
    <citation type="journal article" date="2020" name="Phytopathology">
        <title>Genome Sequence Resources of Colletotrichum truncatum, C. plurivorum, C. musicola, and C. sojae: Four Species Pathogenic to Soybean (Glycine max).</title>
        <authorList>
            <person name="Rogerio F."/>
            <person name="Boufleur T.R."/>
            <person name="Ciampi-Guillardi M."/>
            <person name="Sukno S.A."/>
            <person name="Thon M.R."/>
            <person name="Massola Junior N.S."/>
            <person name="Baroncelli R."/>
        </authorList>
    </citation>
    <scope>NUCLEOTIDE SEQUENCE [LARGE SCALE GENOMIC DNA]</scope>
    <source>
        <strain evidence="1 2">CMES1059</strain>
    </source>
</reference>
<proteinExistence type="predicted"/>
<evidence type="ECO:0000313" key="1">
    <source>
        <dbReference type="EMBL" id="KAL0936933.1"/>
    </source>
</evidence>
<name>A0ACC3YY87_COLTU</name>
<keyword evidence="2" id="KW-1185">Reference proteome</keyword>
<accession>A0ACC3YY87</accession>
<sequence length="57" mass="6616">MGFRLAYFQRPSSMQLSLRVGWGFNISGSTPYALVRITQKTGQKNPRRWLRIMAGQR</sequence>
<organism evidence="1 2">
    <name type="scientific">Colletotrichum truncatum</name>
    <name type="common">Anthracnose fungus</name>
    <name type="synonym">Colletotrichum capsici</name>
    <dbReference type="NCBI Taxonomy" id="5467"/>
    <lineage>
        <taxon>Eukaryota</taxon>
        <taxon>Fungi</taxon>
        <taxon>Dikarya</taxon>
        <taxon>Ascomycota</taxon>
        <taxon>Pezizomycotina</taxon>
        <taxon>Sordariomycetes</taxon>
        <taxon>Hypocreomycetidae</taxon>
        <taxon>Glomerellales</taxon>
        <taxon>Glomerellaceae</taxon>
        <taxon>Colletotrichum</taxon>
        <taxon>Colletotrichum truncatum species complex</taxon>
    </lineage>
</organism>
<protein>
    <submittedName>
        <fullName evidence="1">Uncharacterized protein</fullName>
    </submittedName>
</protein>
<comment type="caution">
    <text evidence="1">The sequence shown here is derived from an EMBL/GenBank/DDBJ whole genome shotgun (WGS) entry which is preliminary data.</text>
</comment>